<feature type="signal peptide" evidence="1">
    <location>
        <begin position="1"/>
        <end position="24"/>
    </location>
</feature>
<proteinExistence type="predicted"/>
<feature type="chain" id="PRO_5012737664" description="Secreted protein" evidence="1">
    <location>
        <begin position="25"/>
        <end position="52"/>
    </location>
</feature>
<sequence>MKRKLFTALLLVGAFAFTSCQEDAAMDEIVEDIELNQTSDPDDHTDPPGGGG</sequence>
<dbReference type="PROSITE" id="PS51257">
    <property type="entry name" value="PROKAR_LIPOPROTEIN"/>
    <property type="match status" value="1"/>
</dbReference>
<evidence type="ECO:0008006" key="4">
    <source>
        <dbReference type="Google" id="ProtNLM"/>
    </source>
</evidence>
<gene>
    <name evidence="2" type="ORF">SAMN05421640_1448</name>
</gene>
<evidence type="ECO:0000256" key="1">
    <source>
        <dbReference type="SAM" id="SignalP"/>
    </source>
</evidence>
<name>A0A239HR37_EKHLU</name>
<reference evidence="2 3" key="1">
    <citation type="submission" date="2017-06" db="EMBL/GenBank/DDBJ databases">
        <authorList>
            <person name="Kim H.J."/>
            <person name="Triplett B.A."/>
        </authorList>
    </citation>
    <scope>NUCLEOTIDE SEQUENCE [LARGE SCALE GENOMIC DNA]</scope>
    <source>
        <strain evidence="2 3">DSM 19307</strain>
    </source>
</reference>
<dbReference type="Proteomes" id="UP000198393">
    <property type="component" value="Unassembled WGS sequence"/>
</dbReference>
<keyword evidence="1" id="KW-0732">Signal</keyword>
<protein>
    <recommendedName>
        <fullName evidence="4">Secreted protein</fullName>
    </recommendedName>
</protein>
<organism evidence="2 3">
    <name type="scientific">Ekhidna lutea</name>
    <dbReference type="NCBI Taxonomy" id="447679"/>
    <lineage>
        <taxon>Bacteria</taxon>
        <taxon>Pseudomonadati</taxon>
        <taxon>Bacteroidota</taxon>
        <taxon>Cytophagia</taxon>
        <taxon>Cytophagales</taxon>
        <taxon>Reichenbachiellaceae</taxon>
        <taxon>Ekhidna</taxon>
    </lineage>
</organism>
<dbReference type="RefSeq" id="WP_179213330.1">
    <property type="nucleotide sequence ID" value="NZ_FZPD01000002.1"/>
</dbReference>
<dbReference type="EMBL" id="FZPD01000002">
    <property type="protein sequence ID" value="SNS83645.1"/>
    <property type="molecule type" value="Genomic_DNA"/>
</dbReference>
<dbReference type="AlphaFoldDB" id="A0A239HR37"/>
<evidence type="ECO:0000313" key="2">
    <source>
        <dbReference type="EMBL" id="SNS83645.1"/>
    </source>
</evidence>
<evidence type="ECO:0000313" key="3">
    <source>
        <dbReference type="Proteomes" id="UP000198393"/>
    </source>
</evidence>
<accession>A0A239HR37</accession>
<keyword evidence="3" id="KW-1185">Reference proteome</keyword>